<organism evidence="1 2">
    <name type="scientific">Ectothiorhodosinus mongolicus</name>
    <dbReference type="NCBI Taxonomy" id="233100"/>
    <lineage>
        <taxon>Bacteria</taxon>
        <taxon>Pseudomonadati</taxon>
        <taxon>Pseudomonadota</taxon>
        <taxon>Gammaproteobacteria</taxon>
        <taxon>Chromatiales</taxon>
        <taxon>Ectothiorhodospiraceae</taxon>
        <taxon>Ectothiorhodosinus</taxon>
    </lineage>
</organism>
<evidence type="ECO:0000313" key="1">
    <source>
        <dbReference type="EMBL" id="SIT65996.1"/>
    </source>
</evidence>
<dbReference type="RefSeq" id="WP_420828606.1">
    <property type="nucleotide sequence ID" value="NZ_CP023018.1"/>
</dbReference>
<dbReference type="InterPro" id="IPR021974">
    <property type="entry name" value="DUF3581"/>
</dbReference>
<sequence length="236" mass="26860">MPSYLDAFYERRDDLVHITPQQASDFAKSVAGDFNPLHDPDNRRFCVPGDLLFCLILQHYGISQQMQFRFTNMVGANIGLIFPKRGQIYLSDNAGRIYLEAERQGDVSQDNAFLDQLTRDYAAFSGQNFPHILVPLLQAENVMVNPQRPLVMYAGMAFEFSRWPTQPPQLQFSDAQLSIDGKRGDVRLKFDFLDQGQIIGRGEKQLIISGLRPYEQAVVDDLIAQYDSWKAAYTPS</sequence>
<gene>
    <name evidence="1" type="ORF">SAMN05216526_0433</name>
</gene>
<keyword evidence="2" id="KW-1185">Reference proteome</keyword>
<evidence type="ECO:0008006" key="3">
    <source>
        <dbReference type="Google" id="ProtNLM"/>
    </source>
</evidence>
<reference evidence="1 2" key="1">
    <citation type="submission" date="2017-01" db="EMBL/GenBank/DDBJ databases">
        <authorList>
            <person name="Mah S.A."/>
            <person name="Swanson W.J."/>
            <person name="Moy G.W."/>
            <person name="Vacquier V.D."/>
        </authorList>
    </citation>
    <scope>NUCLEOTIDE SEQUENCE [LARGE SCALE GENOMIC DNA]</scope>
    <source>
        <strain evidence="1 2">M9</strain>
    </source>
</reference>
<dbReference type="AlphaFoldDB" id="A0A1R3VN75"/>
<dbReference type="Pfam" id="PF12119">
    <property type="entry name" value="DUF3581"/>
    <property type="match status" value="1"/>
</dbReference>
<name>A0A1R3VN75_9GAMM</name>
<evidence type="ECO:0000313" key="2">
    <source>
        <dbReference type="Proteomes" id="UP000223759"/>
    </source>
</evidence>
<dbReference type="EMBL" id="FTPK01000001">
    <property type="protein sequence ID" value="SIT65996.1"/>
    <property type="molecule type" value="Genomic_DNA"/>
</dbReference>
<proteinExistence type="predicted"/>
<accession>A0A1R3VN75</accession>
<dbReference type="Proteomes" id="UP000223759">
    <property type="component" value="Unassembled WGS sequence"/>
</dbReference>
<protein>
    <recommendedName>
        <fullName evidence="3">DUF3581 domain-containing protein</fullName>
    </recommendedName>
</protein>
<dbReference type="STRING" id="233100.SAMN05216526_0433"/>